<feature type="region of interest" description="Disordered" evidence="1">
    <location>
        <begin position="1"/>
        <end position="195"/>
    </location>
</feature>
<feature type="compositionally biased region" description="Pro residues" evidence="1">
    <location>
        <begin position="1"/>
        <end position="20"/>
    </location>
</feature>
<gene>
    <name evidence="2" type="ORF">B0T25DRAFT_289258</name>
</gene>
<feature type="compositionally biased region" description="Low complexity" evidence="1">
    <location>
        <begin position="81"/>
        <end position="100"/>
    </location>
</feature>
<feature type="compositionally biased region" description="Polar residues" evidence="1">
    <location>
        <begin position="220"/>
        <end position="236"/>
    </location>
</feature>
<proteinExistence type="predicted"/>
<dbReference type="EMBL" id="JAUIQD010000006">
    <property type="protein sequence ID" value="KAK3346835.1"/>
    <property type="molecule type" value="Genomic_DNA"/>
</dbReference>
<reference evidence="2" key="2">
    <citation type="submission" date="2023-06" db="EMBL/GenBank/DDBJ databases">
        <authorList>
            <consortium name="Lawrence Berkeley National Laboratory"/>
            <person name="Haridas S."/>
            <person name="Hensen N."/>
            <person name="Bonometti L."/>
            <person name="Westerberg I."/>
            <person name="Brannstrom I.O."/>
            <person name="Guillou S."/>
            <person name="Cros-Aarteil S."/>
            <person name="Calhoun S."/>
            <person name="Kuo A."/>
            <person name="Mondo S."/>
            <person name="Pangilinan J."/>
            <person name="Riley R."/>
            <person name="Labutti K."/>
            <person name="Andreopoulos B."/>
            <person name="Lipzen A."/>
            <person name="Chen C."/>
            <person name="Yanf M."/>
            <person name="Daum C."/>
            <person name="Ng V."/>
            <person name="Clum A."/>
            <person name="Steindorff A."/>
            <person name="Ohm R."/>
            <person name="Martin F."/>
            <person name="Silar P."/>
            <person name="Natvig D."/>
            <person name="Lalanne C."/>
            <person name="Gautier V."/>
            <person name="Ament-Velasquez S.L."/>
            <person name="Kruys A."/>
            <person name="Hutchinson M.I."/>
            <person name="Powell A.J."/>
            <person name="Barry K."/>
            <person name="Miller A.N."/>
            <person name="Grigoriev I.V."/>
            <person name="Debuchy R."/>
            <person name="Gladieux P."/>
            <person name="Thoren M.H."/>
            <person name="Johannesson H."/>
        </authorList>
    </citation>
    <scope>NUCLEOTIDE SEQUENCE</scope>
    <source>
        <strain evidence="2">CBS 955.72</strain>
    </source>
</reference>
<evidence type="ECO:0000313" key="2">
    <source>
        <dbReference type="EMBL" id="KAK3346835.1"/>
    </source>
</evidence>
<evidence type="ECO:0000256" key="1">
    <source>
        <dbReference type="SAM" id="MobiDB-lite"/>
    </source>
</evidence>
<organism evidence="2 3">
    <name type="scientific">Lasiosphaeria hispida</name>
    <dbReference type="NCBI Taxonomy" id="260671"/>
    <lineage>
        <taxon>Eukaryota</taxon>
        <taxon>Fungi</taxon>
        <taxon>Dikarya</taxon>
        <taxon>Ascomycota</taxon>
        <taxon>Pezizomycotina</taxon>
        <taxon>Sordariomycetes</taxon>
        <taxon>Sordariomycetidae</taxon>
        <taxon>Sordariales</taxon>
        <taxon>Lasiosphaeriaceae</taxon>
        <taxon>Lasiosphaeria</taxon>
    </lineage>
</organism>
<feature type="compositionally biased region" description="Low complexity" evidence="1">
    <location>
        <begin position="245"/>
        <end position="256"/>
    </location>
</feature>
<feature type="compositionally biased region" description="Pro residues" evidence="1">
    <location>
        <begin position="112"/>
        <end position="134"/>
    </location>
</feature>
<dbReference type="AlphaFoldDB" id="A0AAJ0MB28"/>
<keyword evidence="3" id="KW-1185">Reference proteome</keyword>
<evidence type="ECO:0000313" key="3">
    <source>
        <dbReference type="Proteomes" id="UP001275084"/>
    </source>
</evidence>
<comment type="caution">
    <text evidence="2">The sequence shown here is derived from an EMBL/GenBank/DDBJ whole genome shotgun (WGS) entry which is preliminary data.</text>
</comment>
<reference evidence="2" key="1">
    <citation type="journal article" date="2023" name="Mol. Phylogenet. Evol.">
        <title>Genome-scale phylogeny and comparative genomics of the fungal order Sordariales.</title>
        <authorList>
            <person name="Hensen N."/>
            <person name="Bonometti L."/>
            <person name="Westerberg I."/>
            <person name="Brannstrom I.O."/>
            <person name="Guillou S."/>
            <person name="Cros-Aarteil S."/>
            <person name="Calhoun S."/>
            <person name="Haridas S."/>
            <person name="Kuo A."/>
            <person name="Mondo S."/>
            <person name="Pangilinan J."/>
            <person name="Riley R."/>
            <person name="LaButti K."/>
            <person name="Andreopoulos B."/>
            <person name="Lipzen A."/>
            <person name="Chen C."/>
            <person name="Yan M."/>
            <person name="Daum C."/>
            <person name="Ng V."/>
            <person name="Clum A."/>
            <person name="Steindorff A."/>
            <person name="Ohm R.A."/>
            <person name="Martin F."/>
            <person name="Silar P."/>
            <person name="Natvig D.O."/>
            <person name="Lalanne C."/>
            <person name="Gautier V."/>
            <person name="Ament-Velasquez S.L."/>
            <person name="Kruys A."/>
            <person name="Hutchinson M.I."/>
            <person name="Powell A.J."/>
            <person name="Barry K."/>
            <person name="Miller A.N."/>
            <person name="Grigoriev I.V."/>
            <person name="Debuchy R."/>
            <person name="Gladieux P."/>
            <person name="Hiltunen Thoren M."/>
            <person name="Johannesson H."/>
        </authorList>
    </citation>
    <scope>NUCLEOTIDE SEQUENCE</scope>
    <source>
        <strain evidence="2">CBS 955.72</strain>
    </source>
</reference>
<dbReference type="Proteomes" id="UP001275084">
    <property type="component" value="Unassembled WGS sequence"/>
</dbReference>
<accession>A0AAJ0MB28</accession>
<feature type="compositionally biased region" description="Pro residues" evidence="1">
    <location>
        <begin position="167"/>
        <end position="176"/>
    </location>
</feature>
<protein>
    <submittedName>
        <fullName evidence="2">Uncharacterized protein</fullName>
    </submittedName>
</protein>
<feature type="region of interest" description="Disordered" evidence="1">
    <location>
        <begin position="211"/>
        <end position="264"/>
    </location>
</feature>
<name>A0AAJ0MB28_9PEZI</name>
<sequence>MDPVGPPPNRPLPPIPPIPPRRARRAGTSASQEREDLPATPAGGQQNAYWASLERSPPVQLGLDFSAPRNRTAGGEEAESPRTPSRPAAAAATMPVWEPAWSVGERPKTPDTIPPPRWENPRPAPGTPGQPPSTPGGLGGFDRRGGQSSSLTPAVPSIPRRFGGLAIPPPPPPPIALAPWMQPRPYDGPPTVPQGVAQQQTNISVRQGRIAQDVSAHPAISSSASTTIPGPTTANILPTRPVTPAGRGAAAASAEATNQEGVSR</sequence>